<feature type="transmembrane region" description="Helical" evidence="8">
    <location>
        <begin position="654"/>
        <end position="673"/>
    </location>
</feature>
<evidence type="ECO:0000256" key="5">
    <source>
        <dbReference type="ARBA" id="ARBA00022989"/>
    </source>
</evidence>
<gene>
    <name evidence="10" type="ORF">Ade02nite_58820</name>
</gene>
<dbReference type="EMBL" id="BOMI01000116">
    <property type="protein sequence ID" value="GID77241.1"/>
    <property type="molecule type" value="Genomic_DNA"/>
</dbReference>
<dbReference type="Pfam" id="PF13632">
    <property type="entry name" value="Glyco_trans_2_3"/>
    <property type="match status" value="1"/>
</dbReference>
<dbReference type="InterPro" id="IPR001173">
    <property type="entry name" value="Glyco_trans_2-like"/>
</dbReference>
<feature type="domain" description="Glycosyltransferase 2-like" evidence="9">
    <location>
        <begin position="337"/>
        <end position="562"/>
    </location>
</feature>
<dbReference type="Gene3D" id="3.90.550.10">
    <property type="entry name" value="Spore Coat Polysaccharide Biosynthesis Protein SpsA, Chain A"/>
    <property type="match status" value="2"/>
</dbReference>
<dbReference type="InterPro" id="IPR050321">
    <property type="entry name" value="Glycosyltr_2/OpgH_subfam"/>
</dbReference>
<evidence type="ECO:0000313" key="10">
    <source>
        <dbReference type="EMBL" id="GID77241.1"/>
    </source>
</evidence>
<dbReference type="PANTHER" id="PTHR43867">
    <property type="entry name" value="CELLULOSE SYNTHASE CATALYTIC SUBUNIT A [UDP-FORMING]"/>
    <property type="match status" value="1"/>
</dbReference>
<keyword evidence="11" id="KW-1185">Reference proteome</keyword>
<keyword evidence="5 8" id="KW-1133">Transmembrane helix</keyword>
<keyword evidence="4 8" id="KW-0812">Transmembrane</keyword>
<protein>
    <submittedName>
        <fullName evidence="10">Glycosyl transferase</fullName>
    </submittedName>
</protein>
<evidence type="ECO:0000259" key="9">
    <source>
        <dbReference type="Pfam" id="PF13632"/>
    </source>
</evidence>
<evidence type="ECO:0000256" key="3">
    <source>
        <dbReference type="ARBA" id="ARBA00022679"/>
    </source>
</evidence>
<evidence type="ECO:0000256" key="1">
    <source>
        <dbReference type="ARBA" id="ARBA00004141"/>
    </source>
</evidence>
<evidence type="ECO:0000256" key="2">
    <source>
        <dbReference type="ARBA" id="ARBA00022676"/>
    </source>
</evidence>
<feature type="transmembrane region" description="Helical" evidence="8">
    <location>
        <begin position="70"/>
        <end position="90"/>
    </location>
</feature>
<evidence type="ECO:0000256" key="4">
    <source>
        <dbReference type="ARBA" id="ARBA00022692"/>
    </source>
</evidence>
<evidence type="ECO:0000256" key="6">
    <source>
        <dbReference type="ARBA" id="ARBA00023136"/>
    </source>
</evidence>
<name>A0ABQ3YB58_9ACTN</name>
<evidence type="ECO:0000313" key="11">
    <source>
        <dbReference type="Proteomes" id="UP000609879"/>
    </source>
</evidence>
<evidence type="ECO:0000256" key="7">
    <source>
        <dbReference type="SAM" id="MobiDB-lite"/>
    </source>
</evidence>
<dbReference type="Proteomes" id="UP000609879">
    <property type="component" value="Unassembled WGS sequence"/>
</dbReference>
<feature type="transmembrane region" description="Helical" evidence="8">
    <location>
        <begin position="621"/>
        <end position="642"/>
    </location>
</feature>
<dbReference type="InterPro" id="IPR029044">
    <property type="entry name" value="Nucleotide-diphossugar_trans"/>
</dbReference>
<reference evidence="10 11" key="1">
    <citation type="submission" date="2021-01" db="EMBL/GenBank/DDBJ databases">
        <title>Whole genome shotgun sequence of Actinoplanes deccanensis NBRC 13994.</title>
        <authorList>
            <person name="Komaki H."/>
            <person name="Tamura T."/>
        </authorList>
    </citation>
    <scope>NUCLEOTIDE SEQUENCE [LARGE SCALE GENOMIC DNA]</scope>
    <source>
        <strain evidence="10 11">NBRC 13994</strain>
    </source>
</reference>
<keyword evidence="6 8" id="KW-0472">Membrane</keyword>
<feature type="transmembrane region" description="Helical" evidence="8">
    <location>
        <begin position="547"/>
        <end position="564"/>
    </location>
</feature>
<dbReference type="PANTHER" id="PTHR43867:SF2">
    <property type="entry name" value="CELLULOSE SYNTHASE CATALYTIC SUBUNIT A [UDP-FORMING]"/>
    <property type="match status" value="1"/>
</dbReference>
<comment type="caution">
    <text evidence="10">The sequence shown here is derived from an EMBL/GenBank/DDBJ whole genome shotgun (WGS) entry which is preliminary data.</text>
</comment>
<dbReference type="GO" id="GO:0016740">
    <property type="term" value="F:transferase activity"/>
    <property type="evidence" value="ECO:0007669"/>
    <property type="project" value="UniProtKB-KW"/>
</dbReference>
<feature type="transmembrane region" description="Helical" evidence="8">
    <location>
        <begin position="35"/>
        <end position="58"/>
    </location>
</feature>
<feature type="transmembrane region" description="Helical" evidence="8">
    <location>
        <begin position="522"/>
        <end position="541"/>
    </location>
</feature>
<proteinExistence type="predicted"/>
<comment type="subcellular location">
    <subcellularLocation>
        <location evidence="1">Membrane</location>
        <topology evidence="1">Multi-pass membrane protein</topology>
    </subcellularLocation>
</comment>
<sequence>MPAKRRRQWGADRRTQPLPPVAAPASDTLITMGRLGIVVTLLAWAAYIVVTVISQFVNRGFQGMRFTSETVVYVAIMSLLTMSSLLYLVARQGALYRTRAHRRVPRAVVDEAFDDRRPPMTVLVPSYREQVPTIRKTLLSAALQEYPDLRVVLLLDDPPHPTRADHVAGLVAARALPGELTEWLREPRERFARLQAGEIGDLIDEYRWAADWLRRRAAEELIEDHVDRFFAEQVLGALAKDFDGVAGALASALDEGESLPDERKRQLCQRLTWTFRCEITSFERKRYASLSHEANKAMNLNSYIGLMGRSYEVRETPEGTVLVPSPAGTMTVPDAEFILTLDADSILLPEYCLRLVYLFFLPDNHRLAVAQTPYSAFPGSSTRMERLAGATTDLQHIVHQGMSYHDATFWVGANAVIRKRALDDIVEVEHASGHEVRRYVQDRTVIEDTESSLDLAIHGWRLINYPERLSYSATPPDFGSLAIQRRRWANGGLLILPKLWRNSRERTQRGEHGSAAQTWLRVNYMASTCWSSIGLILLLAYPFDSKLLSPLIVLAALPYFLAMASDLKRLGYKRTDILRIYGFNLILLPVNLAGVVKSLQQAVTGKKIPFARTPKVADRTATSLLFAVSPLLVIAFSVYTVWRDVQLHNWGNAAFATLNALAAAYAVVAFMGVRNTIVDLWLGFVEHLYVPEPSAKKPVVRRRRRTAPEPAPAPWQEILYRGAAATATGAYHAEASGSFHILASPPAAPPQHNRRASDRQPGRAGTADETVVPLP</sequence>
<feature type="region of interest" description="Disordered" evidence="7">
    <location>
        <begin position="741"/>
        <end position="775"/>
    </location>
</feature>
<keyword evidence="2" id="KW-0328">Glycosyltransferase</keyword>
<dbReference type="RefSeq" id="WP_203771014.1">
    <property type="nucleotide sequence ID" value="NZ_BAAABO010000002.1"/>
</dbReference>
<dbReference type="SUPFAM" id="SSF53448">
    <property type="entry name" value="Nucleotide-diphospho-sugar transferases"/>
    <property type="match status" value="2"/>
</dbReference>
<keyword evidence="3 10" id="KW-0808">Transferase</keyword>
<feature type="region of interest" description="Disordered" evidence="7">
    <location>
        <begin position="1"/>
        <end position="20"/>
    </location>
</feature>
<organism evidence="10 11">
    <name type="scientific">Paractinoplanes deccanensis</name>
    <dbReference type="NCBI Taxonomy" id="113561"/>
    <lineage>
        <taxon>Bacteria</taxon>
        <taxon>Bacillati</taxon>
        <taxon>Actinomycetota</taxon>
        <taxon>Actinomycetes</taxon>
        <taxon>Micromonosporales</taxon>
        <taxon>Micromonosporaceae</taxon>
        <taxon>Paractinoplanes</taxon>
    </lineage>
</organism>
<evidence type="ECO:0000256" key="8">
    <source>
        <dbReference type="SAM" id="Phobius"/>
    </source>
</evidence>
<accession>A0ABQ3YB58</accession>